<name>A0A4Z2GAF7_9TELE</name>
<dbReference type="AlphaFoldDB" id="A0A4Z2GAF7"/>
<sequence length="211" mass="23755">MLAQRLNDGKSAQERLVVIFSQRVRTYSVNTPLHVEFQKFTVPRSFHDYLTGAAASEGRVHPQLGFKLQLLSLLVSNSHPEMDGGKRRPDPSFLRPASYRISWSFTTSLTITTSSGDRETSSHAIRGMLPRSKQAVGQLAEPVRSVADRAAFKRKHGVHGEADRRSVGTEPRRVAYLAARMYTWVVLSAWLELLLPWLQQTSCRVKPKASR</sequence>
<organism evidence="1 2">
    <name type="scientific">Liparis tanakae</name>
    <name type="common">Tanaka's snailfish</name>
    <dbReference type="NCBI Taxonomy" id="230148"/>
    <lineage>
        <taxon>Eukaryota</taxon>
        <taxon>Metazoa</taxon>
        <taxon>Chordata</taxon>
        <taxon>Craniata</taxon>
        <taxon>Vertebrata</taxon>
        <taxon>Euteleostomi</taxon>
        <taxon>Actinopterygii</taxon>
        <taxon>Neopterygii</taxon>
        <taxon>Teleostei</taxon>
        <taxon>Neoteleostei</taxon>
        <taxon>Acanthomorphata</taxon>
        <taxon>Eupercaria</taxon>
        <taxon>Perciformes</taxon>
        <taxon>Cottioidei</taxon>
        <taxon>Cottales</taxon>
        <taxon>Liparidae</taxon>
        <taxon>Liparis</taxon>
    </lineage>
</organism>
<dbReference type="Proteomes" id="UP000314294">
    <property type="component" value="Unassembled WGS sequence"/>
</dbReference>
<gene>
    <name evidence="1" type="ORF">EYF80_039207</name>
</gene>
<dbReference type="EMBL" id="SRLO01000612">
    <property type="protein sequence ID" value="TNN50567.1"/>
    <property type="molecule type" value="Genomic_DNA"/>
</dbReference>
<proteinExistence type="predicted"/>
<accession>A0A4Z2GAF7</accession>
<keyword evidence="2" id="KW-1185">Reference proteome</keyword>
<comment type="caution">
    <text evidence="1">The sequence shown here is derived from an EMBL/GenBank/DDBJ whole genome shotgun (WGS) entry which is preliminary data.</text>
</comment>
<protein>
    <submittedName>
        <fullName evidence="1">Uncharacterized protein</fullName>
    </submittedName>
</protein>
<evidence type="ECO:0000313" key="2">
    <source>
        <dbReference type="Proteomes" id="UP000314294"/>
    </source>
</evidence>
<evidence type="ECO:0000313" key="1">
    <source>
        <dbReference type="EMBL" id="TNN50567.1"/>
    </source>
</evidence>
<reference evidence="1 2" key="1">
    <citation type="submission" date="2019-03" db="EMBL/GenBank/DDBJ databases">
        <title>First draft genome of Liparis tanakae, snailfish: a comprehensive survey of snailfish specific genes.</title>
        <authorList>
            <person name="Kim W."/>
            <person name="Song I."/>
            <person name="Jeong J.-H."/>
            <person name="Kim D."/>
            <person name="Kim S."/>
            <person name="Ryu S."/>
            <person name="Song J.Y."/>
            <person name="Lee S.K."/>
        </authorList>
    </citation>
    <scope>NUCLEOTIDE SEQUENCE [LARGE SCALE GENOMIC DNA]</scope>
    <source>
        <tissue evidence="1">Muscle</tissue>
    </source>
</reference>